<feature type="domain" description="S1 motif" evidence="6">
    <location>
        <begin position="1071"/>
        <end position="1137"/>
    </location>
</feature>
<feature type="region of interest" description="Disordered" evidence="5">
    <location>
        <begin position="1574"/>
        <end position="1694"/>
    </location>
</feature>
<feature type="domain" description="S1 motif" evidence="6">
    <location>
        <begin position="874"/>
        <end position="944"/>
    </location>
</feature>
<feature type="domain" description="S1 motif" evidence="6">
    <location>
        <begin position="1167"/>
        <end position="1249"/>
    </location>
</feature>
<sequence>MPAWKNKYKDTIVDYFKDKNQNQDDDQMFNKMPILRENKPQIQNKKIQKKKIQKKINNDFVDSDEEFERMINSTQKKQKNNQQQEIFGTQETFFAPLTASFSSFFINNKDEFLSLEKVPTIKYQLGTQVLCSVNEYGLKGQFLIVNLSRNKKAFLTIADAVEEKNEESDLRIYNQGEYLIGEIVNSIKEGNSNISIKPSVVNEGLQFNEIYENMLLQGKVLTKEEYGIKVVFHTSQQYIGFLKKDKNVCEDDQYEDLEEGRVYMFRVEKKENNKKLLYLSLKYTTQEIKESILNPSIDIEDGSDFHHLAKPGNLVNCLIIKVLSNGLVVRFFKQFIGFIFEDHLDNNQPESYKVKERILARIIAANFDQKHINLSAKKVHVDLQAFNQSYKYKPGDVFTQGFKIKKVLYGDSYLVKIQNTSIDNGFLHKNQLHADKESFKEGQNYTKALKLKEINYFEHFPIFTAKEEFVKNVKNWTDLRPGMVLNVKVEKIIQGHQNQYKVKVEINENIKGIIDYLNTQDHPQSKNLNFKEGKRVTVRILSVNLEEKKLKLTAKQTLVNAPEDCIIKSWENIQQNNKYLGYISGKTDFGYIIQFFNNVKGLLTYKDIENLNKKNRNDYKIGQILETYVVFINPLNQKLALSLTEKGFQEAQNQKKNNTSRKTVFEMQSLNNEDVELNVNEGDICEYKVDSNNIYKDVIVLFNENHKAILPLEHLSDFQWHYEILNEHLRSTKGSLKCKIINIFPNKNVLVSAKASLLSNMNPNCVEDIKNGYIYTGYIDRGARKGIVVKFNERIKIFVGKESFEENVQFNTYDSVAVLVKNIENNKINATLLNENIFRHKMSKKISFFSNLFTEQYAVLQDKNKKVWQKFKVGNYLNTTVHIIKDFGIITKIEGNDSLTGFILIEHLMNNEAQQKIEIWEGKKIQCKIIDIDFEKEVLDLIPVDFLPLKQLINNKQNLDEFFNGNFQNIPIIEEVKVLVEKNHYLICIIQNTNIICYVNTNNINNIQHEKKYFNDKIYNVRLVNKDLLDKKKQQSINKSTYVPLYEQKVIRREQNQDQINNTSHVNLVPGEKVSGKILKKQGNNLHVQLRGKLYGKLHKTQLDDQKQFGKFQENELIQCKILYVKKNEKNIDIELTALSCHLKADFLDENNYLSQYESTFQEKNINQKFLGLVKSIDKSSIHPIYVELTNSHSGYVSAFDLPFSHLENIEDKYSIGNLCDWKIVGIQENKKGLKNIRLLPAGIELSEYKQGTLLNVKILKKNAQGGIRVQISDEKFTNIHISEICDEWEGVPAEHFESGQYTKGRILERDDENVQISLRQAVTNENNWKKALGPSGNTIEYKKIFQEVEKQGDLRNRLIKLGQGSLKQGMIFVGYINQTNDKGCFVNISYNTIIRVGLQELSDDYLEKPQISFYKNKLVVGRITDIKQDGKIEGSLRDSIVKFGFSLNENKIKQGMTVKGVVVGHYQGKASVAIQGCKFRGSLDKDDTDFTEEQRMGFVEKLLPLGSQVLAKVIKFEKEPKVRIILGNSQKYIQKFSNEVDFDFDKNQQVSEDIQQLINSILQINQSTQQNKQNGKTEIKLNQNVNFVDPNKKYKDEDENEEEEEEEEQLSNQMQIEQENDNQDSDDMSNEEQSQEKECEQEESEEDEEQEYNEDEILSEQSLLDEELEEDEKNITNKKKSQRQKKILNRKKEEAIREQEKKLINSDQNPETNDDYEKLVLKNPNSSYIWIQYIAFVMENENIYQAREIIERALKVINFANENEKLNLWTAYLNLEHNFGDSKSLIKVFERAKQLCKPKSVYLKLLEIYKKDENKQDLLFQLSKNMIQKFKHSSKCWIEHLKNVIIYRNQITKNKQEFKLNQSHDPKEVLKRALVCLKKAKHITVLSQYAKLQYQNNQQETGRTTFEAFVSNYPKRTDIWSVYLDMEIKYGTLQTARNLFDRIITMQYKPKQMKFFFKKYLQFEANKGNSDRINYVKQKAQEYVQSLIGQDNQTKTQQNYNQMEEENDGDDQNDEDDQYIEDNQNIEDEDN</sequence>
<dbReference type="PROSITE" id="PS50126">
    <property type="entry name" value="S1"/>
    <property type="match status" value="8"/>
</dbReference>
<dbReference type="InParanoid" id="G0QXP6"/>
<dbReference type="STRING" id="857967.G0QXP6"/>
<keyword evidence="4" id="KW-0539">Nucleus</keyword>
<dbReference type="EMBL" id="GL984086">
    <property type="protein sequence ID" value="EGR29983.1"/>
    <property type="molecule type" value="Genomic_DNA"/>
</dbReference>
<keyword evidence="7" id="KW-0808">Transferase</keyword>
<dbReference type="SMART" id="SM00316">
    <property type="entry name" value="S1"/>
    <property type="match status" value="13"/>
</dbReference>
<feature type="compositionally biased region" description="Acidic residues" evidence="5">
    <location>
        <begin position="1640"/>
        <end position="1673"/>
    </location>
</feature>
<evidence type="ECO:0000256" key="5">
    <source>
        <dbReference type="SAM" id="MobiDB-lite"/>
    </source>
</evidence>
<dbReference type="Gene3D" id="2.40.50.140">
    <property type="entry name" value="Nucleic acid-binding proteins"/>
    <property type="match status" value="7"/>
</dbReference>
<dbReference type="eggNOG" id="KOG1070">
    <property type="taxonomic scope" value="Eukaryota"/>
</dbReference>
<dbReference type="InterPro" id="IPR012340">
    <property type="entry name" value="NA-bd_OB-fold"/>
</dbReference>
<evidence type="ECO:0000256" key="1">
    <source>
        <dbReference type="ARBA" id="ARBA00004604"/>
    </source>
</evidence>
<dbReference type="InterPro" id="IPR045209">
    <property type="entry name" value="Rrp5"/>
</dbReference>
<feature type="compositionally biased region" description="Basic residues" evidence="5">
    <location>
        <begin position="1677"/>
        <end position="1690"/>
    </location>
</feature>
<dbReference type="PANTHER" id="PTHR23270">
    <property type="entry name" value="PROGRAMMED CELL DEATH PROTEIN 11 PRE-RRNA PROCESSING PROTEIN RRP5"/>
    <property type="match status" value="1"/>
</dbReference>
<evidence type="ECO:0000313" key="8">
    <source>
        <dbReference type="Proteomes" id="UP000008983"/>
    </source>
</evidence>
<dbReference type="PANTHER" id="PTHR23270:SF10">
    <property type="entry name" value="PROTEIN RRP5 HOMOLOG"/>
    <property type="match status" value="1"/>
</dbReference>
<dbReference type="SMART" id="SM00386">
    <property type="entry name" value="HAT"/>
    <property type="match status" value="4"/>
</dbReference>
<reference evidence="7 8" key="1">
    <citation type="submission" date="2011-07" db="EMBL/GenBank/DDBJ databases">
        <authorList>
            <person name="Coyne R."/>
            <person name="Brami D."/>
            <person name="Johnson J."/>
            <person name="Hostetler J."/>
            <person name="Hannick L."/>
            <person name="Clark T."/>
            <person name="Cassidy-Hanley D."/>
            <person name="Inman J."/>
        </authorList>
    </citation>
    <scope>NUCLEOTIDE SEQUENCE [LARGE SCALE GENOMIC DNA]</scope>
    <source>
        <strain evidence="7 8">G5</strain>
    </source>
</reference>
<comment type="subcellular location">
    <subcellularLocation>
        <location evidence="1">Nucleus</location>
        <location evidence="1">Nucleolus</location>
    </subcellularLocation>
</comment>
<evidence type="ECO:0000313" key="7">
    <source>
        <dbReference type="EMBL" id="EGR29983.1"/>
    </source>
</evidence>
<dbReference type="GO" id="GO:0032040">
    <property type="term" value="C:small-subunit processome"/>
    <property type="evidence" value="ECO:0007669"/>
    <property type="project" value="TreeGrafter"/>
</dbReference>
<feature type="compositionally biased region" description="Acidic residues" evidence="5">
    <location>
        <begin position="1619"/>
        <end position="1631"/>
    </location>
</feature>
<dbReference type="OMA" id="GQYLRAY"/>
<evidence type="ECO:0000256" key="4">
    <source>
        <dbReference type="ARBA" id="ARBA00023242"/>
    </source>
</evidence>
<evidence type="ECO:0000256" key="3">
    <source>
        <dbReference type="ARBA" id="ARBA00022737"/>
    </source>
</evidence>
<dbReference type="GO" id="GO:0004806">
    <property type="term" value="F:triacylglycerol lipase activity"/>
    <property type="evidence" value="ECO:0007669"/>
    <property type="project" value="UniProtKB-EC"/>
</dbReference>
<organism evidence="7 8">
    <name type="scientific">Ichthyophthirius multifiliis</name>
    <name type="common">White spot disease agent</name>
    <name type="synonym">Ich</name>
    <dbReference type="NCBI Taxonomy" id="5932"/>
    <lineage>
        <taxon>Eukaryota</taxon>
        <taxon>Sar</taxon>
        <taxon>Alveolata</taxon>
        <taxon>Ciliophora</taxon>
        <taxon>Intramacronucleata</taxon>
        <taxon>Oligohymenophorea</taxon>
        <taxon>Hymenostomatida</taxon>
        <taxon>Ophryoglenina</taxon>
        <taxon>Ichthyophthirius</taxon>
    </lineage>
</organism>
<keyword evidence="7" id="KW-0378">Hydrolase</keyword>
<dbReference type="RefSeq" id="XP_004031219.1">
    <property type="nucleotide sequence ID" value="XM_004031171.1"/>
</dbReference>
<protein>
    <submittedName>
        <fullName evidence="7">Programmed cell death 11, putative</fullName>
        <ecNumber evidence="7">2.7.7.7</ecNumber>
        <ecNumber evidence="7">3.1.1.3</ecNumber>
    </submittedName>
</protein>
<keyword evidence="8" id="KW-1185">Reference proteome</keyword>
<keyword evidence="3" id="KW-0677">Repeat</keyword>
<feature type="domain" description="S1 motif" evidence="6">
    <location>
        <begin position="576"/>
        <end position="644"/>
    </location>
</feature>
<evidence type="ECO:0000259" key="6">
    <source>
        <dbReference type="PROSITE" id="PS50126"/>
    </source>
</evidence>
<feature type="domain" description="S1 motif" evidence="6">
    <location>
        <begin position="482"/>
        <end position="555"/>
    </location>
</feature>
<evidence type="ECO:0000256" key="2">
    <source>
        <dbReference type="ARBA" id="ARBA00022552"/>
    </source>
</evidence>
<dbReference type="InterPro" id="IPR055430">
    <property type="entry name" value="HAT_Syf1_CNRKL1_C"/>
</dbReference>
<feature type="compositionally biased region" description="Acidic residues" evidence="5">
    <location>
        <begin position="1598"/>
        <end position="1610"/>
    </location>
</feature>
<dbReference type="GO" id="GO:0003723">
    <property type="term" value="F:RNA binding"/>
    <property type="evidence" value="ECO:0007669"/>
    <property type="project" value="TreeGrafter"/>
</dbReference>
<keyword evidence="2" id="KW-0698">rRNA processing</keyword>
<dbReference type="GO" id="GO:0003887">
    <property type="term" value="F:DNA-directed DNA polymerase activity"/>
    <property type="evidence" value="ECO:0007669"/>
    <property type="project" value="UniProtKB-EC"/>
</dbReference>
<dbReference type="EC" id="3.1.1.3" evidence="7"/>
<feature type="domain" description="S1 motif" evidence="6">
    <location>
        <begin position="1370"/>
        <end position="1438"/>
    </location>
</feature>
<dbReference type="InterPro" id="IPR011990">
    <property type="entry name" value="TPR-like_helical_dom_sf"/>
</dbReference>
<dbReference type="Proteomes" id="UP000008983">
    <property type="component" value="Unassembled WGS sequence"/>
</dbReference>
<feature type="region of interest" description="Disordered" evidence="5">
    <location>
        <begin position="1989"/>
        <end position="2032"/>
    </location>
</feature>
<gene>
    <name evidence="7" type="ORF">IMG5_144570</name>
</gene>
<feature type="domain" description="S1 motif" evidence="6">
    <location>
        <begin position="1252"/>
        <end position="1320"/>
    </location>
</feature>
<feature type="compositionally biased region" description="Polar residues" evidence="5">
    <location>
        <begin position="1989"/>
        <end position="2001"/>
    </location>
</feature>
<dbReference type="GO" id="GO:0006364">
    <property type="term" value="P:rRNA processing"/>
    <property type="evidence" value="ECO:0007669"/>
    <property type="project" value="UniProtKB-KW"/>
</dbReference>
<dbReference type="EC" id="2.7.7.7" evidence="7"/>
<keyword evidence="7" id="KW-0548">Nucleotidyltransferase</keyword>
<dbReference type="Gene3D" id="1.25.40.10">
    <property type="entry name" value="Tetratricopeptide repeat domain"/>
    <property type="match status" value="1"/>
</dbReference>
<proteinExistence type="predicted"/>
<dbReference type="InterPro" id="IPR003029">
    <property type="entry name" value="S1_domain"/>
</dbReference>
<dbReference type="InterPro" id="IPR003107">
    <property type="entry name" value="HAT"/>
</dbReference>
<feature type="domain" description="S1 motif" evidence="6">
    <location>
        <begin position="312"/>
        <end position="377"/>
    </location>
</feature>
<feature type="compositionally biased region" description="Acidic residues" evidence="5">
    <location>
        <begin position="2004"/>
        <end position="2032"/>
    </location>
</feature>
<dbReference type="Pfam" id="PF23231">
    <property type="entry name" value="HAT_Syf1_CNRKL1_C"/>
    <property type="match status" value="1"/>
</dbReference>
<feature type="compositionally biased region" description="Polar residues" evidence="5">
    <location>
        <begin position="1574"/>
        <end position="1587"/>
    </location>
</feature>
<dbReference type="GeneID" id="14906122"/>
<dbReference type="SUPFAM" id="SSF48452">
    <property type="entry name" value="TPR-like"/>
    <property type="match status" value="2"/>
</dbReference>
<dbReference type="SUPFAM" id="SSF50249">
    <property type="entry name" value="Nucleic acid-binding proteins"/>
    <property type="match status" value="8"/>
</dbReference>
<dbReference type="OrthoDB" id="412781at2759"/>
<name>G0QXP6_ICHMU</name>
<accession>G0QXP6</accession>